<dbReference type="AlphaFoldDB" id="A0A0E9R2R9"/>
<evidence type="ECO:0000313" key="1">
    <source>
        <dbReference type="EMBL" id="JAH23057.1"/>
    </source>
</evidence>
<sequence length="46" mass="5347">MEKKKAVFKMIWLPVMNKLTRKCTNLSLTQNSLLIDALIKNLPVFL</sequence>
<name>A0A0E9R2R9_ANGAN</name>
<proteinExistence type="predicted"/>
<dbReference type="EMBL" id="GBXM01085520">
    <property type="protein sequence ID" value="JAH23057.1"/>
    <property type="molecule type" value="Transcribed_RNA"/>
</dbReference>
<accession>A0A0E9R2R9</accession>
<reference evidence="1" key="2">
    <citation type="journal article" date="2015" name="Fish Shellfish Immunol.">
        <title>Early steps in the European eel (Anguilla anguilla)-Vibrio vulnificus interaction in the gills: Role of the RtxA13 toxin.</title>
        <authorList>
            <person name="Callol A."/>
            <person name="Pajuelo D."/>
            <person name="Ebbesson L."/>
            <person name="Teles M."/>
            <person name="MacKenzie S."/>
            <person name="Amaro C."/>
        </authorList>
    </citation>
    <scope>NUCLEOTIDE SEQUENCE</scope>
</reference>
<organism evidence="1">
    <name type="scientific">Anguilla anguilla</name>
    <name type="common">European freshwater eel</name>
    <name type="synonym">Muraena anguilla</name>
    <dbReference type="NCBI Taxonomy" id="7936"/>
    <lineage>
        <taxon>Eukaryota</taxon>
        <taxon>Metazoa</taxon>
        <taxon>Chordata</taxon>
        <taxon>Craniata</taxon>
        <taxon>Vertebrata</taxon>
        <taxon>Euteleostomi</taxon>
        <taxon>Actinopterygii</taxon>
        <taxon>Neopterygii</taxon>
        <taxon>Teleostei</taxon>
        <taxon>Anguilliformes</taxon>
        <taxon>Anguillidae</taxon>
        <taxon>Anguilla</taxon>
    </lineage>
</organism>
<reference evidence="1" key="1">
    <citation type="submission" date="2014-11" db="EMBL/GenBank/DDBJ databases">
        <authorList>
            <person name="Amaro Gonzalez C."/>
        </authorList>
    </citation>
    <scope>NUCLEOTIDE SEQUENCE</scope>
</reference>
<protein>
    <submittedName>
        <fullName evidence="1">Uncharacterized protein</fullName>
    </submittedName>
</protein>